<dbReference type="SUPFAM" id="SSF51735">
    <property type="entry name" value="NAD(P)-binding Rossmann-fold domains"/>
    <property type="match status" value="1"/>
</dbReference>
<comment type="similarity">
    <text evidence="1">Belongs to the short-chain dehydrogenases/reductases (SDR) family.</text>
</comment>
<evidence type="ECO:0000256" key="1">
    <source>
        <dbReference type="ARBA" id="ARBA00006484"/>
    </source>
</evidence>
<dbReference type="EMBL" id="JANPWZ010000174">
    <property type="protein sequence ID" value="KAJ3578753.1"/>
    <property type="molecule type" value="Genomic_DNA"/>
</dbReference>
<dbReference type="Pfam" id="PF13561">
    <property type="entry name" value="adh_short_C2"/>
    <property type="match status" value="1"/>
</dbReference>
<sequence>MDLTGFAFVAGGGSGISRAVCRAFARSGVQGLLVADIDLDAATQTGIECAKVAANPTFRVEAVKMDVVQPSSVENAMNMMVQLFGRVDYCVNGAGVLGEHSDITGLDLDAFRKTMDVNTWGTFHVTRAASAVMAQQEPIVLDPELPSRGVSRGSIVNLASIASYITLPQGLPYVTSKHAVLGLTKASASDNIKHSIRVNCVSPSWVDTPMIRGAIGHYPPLEQFIMSQMPMGRMGLPEEIADVILFLCSSKSSWINGSNIVVDGAMTIGIHPPNSS</sequence>
<reference evidence="3" key="1">
    <citation type="submission" date="2022-07" db="EMBL/GenBank/DDBJ databases">
        <title>Genome Sequence of Xylaria arbuscula.</title>
        <authorList>
            <person name="Buettner E."/>
        </authorList>
    </citation>
    <scope>NUCLEOTIDE SEQUENCE</scope>
    <source>
        <strain evidence="3">VT107</strain>
    </source>
</reference>
<dbReference type="CDD" id="cd05233">
    <property type="entry name" value="SDR_c"/>
    <property type="match status" value="1"/>
</dbReference>
<dbReference type="InterPro" id="IPR036291">
    <property type="entry name" value="NAD(P)-bd_dom_sf"/>
</dbReference>
<proteinExistence type="inferred from homology"/>
<keyword evidence="4" id="KW-1185">Reference proteome</keyword>
<dbReference type="GO" id="GO:0016616">
    <property type="term" value="F:oxidoreductase activity, acting on the CH-OH group of donors, NAD or NADP as acceptor"/>
    <property type="evidence" value="ECO:0007669"/>
    <property type="project" value="TreeGrafter"/>
</dbReference>
<dbReference type="PANTHER" id="PTHR42760">
    <property type="entry name" value="SHORT-CHAIN DEHYDROGENASES/REDUCTASES FAMILY MEMBER"/>
    <property type="match status" value="1"/>
</dbReference>
<comment type="caution">
    <text evidence="3">The sequence shown here is derived from an EMBL/GenBank/DDBJ whole genome shotgun (WGS) entry which is preliminary data.</text>
</comment>
<keyword evidence="2" id="KW-0521">NADP</keyword>
<dbReference type="InterPro" id="IPR002347">
    <property type="entry name" value="SDR_fam"/>
</dbReference>
<dbReference type="VEuPathDB" id="FungiDB:F4678DRAFT_421204"/>
<dbReference type="Gene3D" id="3.40.50.720">
    <property type="entry name" value="NAD(P)-binding Rossmann-like Domain"/>
    <property type="match status" value="1"/>
</dbReference>
<dbReference type="Proteomes" id="UP001148614">
    <property type="component" value="Unassembled WGS sequence"/>
</dbReference>
<evidence type="ECO:0000256" key="2">
    <source>
        <dbReference type="ARBA" id="ARBA00022857"/>
    </source>
</evidence>
<protein>
    <submittedName>
        <fullName evidence="3">Uncharacterized protein</fullName>
    </submittedName>
</protein>
<accession>A0A9W8TPR7</accession>
<evidence type="ECO:0000313" key="3">
    <source>
        <dbReference type="EMBL" id="KAJ3578753.1"/>
    </source>
</evidence>
<dbReference type="PRINTS" id="PR00081">
    <property type="entry name" value="GDHRDH"/>
</dbReference>
<dbReference type="FunFam" id="3.40.50.720:FF:000084">
    <property type="entry name" value="Short-chain dehydrogenase reductase"/>
    <property type="match status" value="1"/>
</dbReference>
<evidence type="ECO:0000313" key="4">
    <source>
        <dbReference type="Proteomes" id="UP001148614"/>
    </source>
</evidence>
<organism evidence="3 4">
    <name type="scientific">Xylaria arbuscula</name>
    <dbReference type="NCBI Taxonomy" id="114810"/>
    <lineage>
        <taxon>Eukaryota</taxon>
        <taxon>Fungi</taxon>
        <taxon>Dikarya</taxon>
        <taxon>Ascomycota</taxon>
        <taxon>Pezizomycotina</taxon>
        <taxon>Sordariomycetes</taxon>
        <taxon>Xylariomycetidae</taxon>
        <taxon>Xylariales</taxon>
        <taxon>Xylariaceae</taxon>
        <taxon>Xylaria</taxon>
    </lineage>
</organism>
<dbReference type="PRINTS" id="PR00080">
    <property type="entry name" value="SDRFAMILY"/>
</dbReference>
<gene>
    <name evidence="3" type="ORF">NPX13_g1818</name>
</gene>
<dbReference type="AlphaFoldDB" id="A0A9W8TPR7"/>
<name>A0A9W8TPR7_9PEZI</name>